<gene>
    <name evidence="6" type="ORF">BJX67DRAFT_373275</name>
</gene>
<evidence type="ECO:0000256" key="2">
    <source>
        <dbReference type="ARBA" id="ARBA00022679"/>
    </source>
</evidence>
<dbReference type="EMBL" id="JBFXLQ010000032">
    <property type="protein sequence ID" value="KAL2865424.1"/>
    <property type="molecule type" value="Genomic_DNA"/>
</dbReference>
<dbReference type="InterPro" id="IPR029063">
    <property type="entry name" value="SAM-dependent_MTases_sf"/>
</dbReference>
<keyword evidence="7" id="KW-1185">Reference proteome</keyword>
<comment type="caution">
    <text evidence="6">The sequence shown here is derived from an EMBL/GenBank/DDBJ whole genome shotgun (WGS) entry which is preliminary data.</text>
</comment>
<dbReference type="InterPro" id="IPR012967">
    <property type="entry name" value="COMT_dimerisation"/>
</dbReference>
<dbReference type="InterPro" id="IPR036390">
    <property type="entry name" value="WH_DNA-bd_sf"/>
</dbReference>
<dbReference type="Gene3D" id="1.10.10.10">
    <property type="entry name" value="Winged helix-like DNA-binding domain superfamily/Winged helix DNA-binding domain"/>
    <property type="match status" value="1"/>
</dbReference>
<organism evidence="6 7">
    <name type="scientific">Aspergillus lucknowensis</name>
    <dbReference type="NCBI Taxonomy" id="176173"/>
    <lineage>
        <taxon>Eukaryota</taxon>
        <taxon>Fungi</taxon>
        <taxon>Dikarya</taxon>
        <taxon>Ascomycota</taxon>
        <taxon>Pezizomycotina</taxon>
        <taxon>Eurotiomycetes</taxon>
        <taxon>Eurotiomycetidae</taxon>
        <taxon>Eurotiales</taxon>
        <taxon>Aspergillaceae</taxon>
        <taxon>Aspergillus</taxon>
        <taxon>Aspergillus subgen. Nidulantes</taxon>
    </lineage>
</organism>
<dbReference type="PANTHER" id="PTHR43712">
    <property type="entry name" value="PUTATIVE (AFU_ORTHOLOGUE AFUA_4G14580)-RELATED"/>
    <property type="match status" value="1"/>
</dbReference>
<dbReference type="Gene3D" id="3.40.50.150">
    <property type="entry name" value="Vaccinia Virus protein VP39"/>
    <property type="match status" value="1"/>
</dbReference>
<dbReference type="GeneID" id="98146446"/>
<keyword evidence="3" id="KW-0949">S-adenosyl-L-methionine</keyword>
<dbReference type="RefSeq" id="XP_070884403.1">
    <property type="nucleotide sequence ID" value="XM_071031374.1"/>
</dbReference>
<protein>
    <submittedName>
        <fullName evidence="6">O-methyltransferase-domain-containing protein</fullName>
    </submittedName>
</protein>
<keyword evidence="1" id="KW-0489">Methyltransferase</keyword>
<evidence type="ECO:0000256" key="1">
    <source>
        <dbReference type="ARBA" id="ARBA00022603"/>
    </source>
</evidence>
<dbReference type="PROSITE" id="PS51683">
    <property type="entry name" value="SAM_OMT_II"/>
    <property type="match status" value="1"/>
</dbReference>
<dbReference type="PANTHER" id="PTHR43712:SF2">
    <property type="entry name" value="O-METHYLTRANSFERASE CICE"/>
    <property type="match status" value="1"/>
</dbReference>
<dbReference type="PIRSF" id="PIRSF005739">
    <property type="entry name" value="O-mtase"/>
    <property type="match status" value="1"/>
</dbReference>
<proteinExistence type="predicted"/>
<evidence type="ECO:0000313" key="6">
    <source>
        <dbReference type="EMBL" id="KAL2865424.1"/>
    </source>
</evidence>
<feature type="domain" description="O-methyltransferase dimerisation" evidence="5">
    <location>
        <begin position="43"/>
        <end position="103"/>
    </location>
</feature>
<feature type="domain" description="O-methyltransferase C-terminal" evidence="4">
    <location>
        <begin position="160"/>
        <end position="359"/>
    </location>
</feature>
<dbReference type="Pfam" id="PF08100">
    <property type="entry name" value="Dimerisation"/>
    <property type="match status" value="1"/>
</dbReference>
<keyword evidence="2" id="KW-0808">Transferase</keyword>
<sequence length="393" mass="43803">MDDIVSQIRALAGEADTAGRVRVQDALRQVLSQLESPQDTLVQLLNAHLRIAAVRLGIGSGLFKSLSQSQHPLQVAQLAAQLCINPQMLARIVRYLASNGLIDEVGVGEFKANKSTHIFSDRKAEAFVYHAFDVCGPAVQVFPDFLDETGYADITSNTKTPFQKAFNTDLACFAWLSRHPKLLEEAQQVMKAFQSGDWAVGFDLFEKEAIRAPKHLERVFLVDVGGGHGHQCVEIRNKFPNLNGQLVLQDLPEVLNGLPDIPGVKIEAHDFFQEQTVKGARFYYLRRILHDWPDTLCIKILQNLRSAMADDSQILIDEVVLPDTKVPWQSTMADLMMMVTLGGKERSQEQWRCIAEQSGLLVEHIHKYHGSATFNSVVVLVAKGAFERRSSCA</sequence>
<evidence type="ECO:0000313" key="7">
    <source>
        <dbReference type="Proteomes" id="UP001610432"/>
    </source>
</evidence>
<dbReference type="InterPro" id="IPR036388">
    <property type="entry name" value="WH-like_DNA-bd_sf"/>
</dbReference>
<dbReference type="SUPFAM" id="SSF53335">
    <property type="entry name" value="S-adenosyl-L-methionine-dependent methyltransferases"/>
    <property type="match status" value="1"/>
</dbReference>
<evidence type="ECO:0000259" key="5">
    <source>
        <dbReference type="Pfam" id="PF08100"/>
    </source>
</evidence>
<name>A0ABR4LMR9_9EURO</name>
<dbReference type="InterPro" id="IPR001077">
    <property type="entry name" value="COMT_C"/>
</dbReference>
<dbReference type="Proteomes" id="UP001610432">
    <property type="component" value="Unassembled WGS sequence"/>
</dbReference>
<accession>A0ABR4LMR9</accession>
<dbReference type="SUPFAM" id="SSF46785">
    <property type="entry name" value="Winged helix' DNA-binding domain"/>
    <property type="match status" value="1"/>
</dbReference>
<reference evidence="6 7" key="1">
    <citation type="submission" date="2024-07" db="EMBL/GenBank/DDBJ databases">
        <title>Section-level genome sequencing and comparative genomics of Aspergillus sections Usti and Cavernicolus.</title>
        <authorList>
            <consortium name="Lawrence Berkeley National Laboratory"/>
            <person name="Nybo J.L."/>
            <person name="Vesth T.C."/>
            <person name="Theobald S."/>
            <person name="Frisvad J.C."/>
            <person name="Larsen T.O."/>
            <person name="Kjaerboelling I."/>
            <person name="Rothschild-Mancinelli K."/>
            <person name="Lyhne E.K."/>
            <person name="Kogle M.E."/>
            <person name="Barry K."/>
            <person name="Clum A."/>
            <person name="Na H."/>
            <person name="Ledsgaard L."/>
            <person name="Lin J."/>
            <person name="Lipzen A."/>
            <person name="Kuo A."/>
            <person name="Riley R."/>
            <person name="Mondo S."/>
            <person name="Labutti K."/>
            <person name="Haridas S."/>
            <person name="Pangalinan J."/>
            <person name="Salamov A.A."/>
            <person name="Simmons B.A."/>
            <person name="Magnuson J.K."/>
            <person name="Chen J."/>
            <person name="Drula E."/>
            <person name="Henrissat B."/>
            <person name="Wiebenga A."/>
            <person name="Lubbers R.J."/>
            <person name="Gomes A.C."/>
            <person name="Macurrencykelacurrency M.R."/>
            <person name="Stajich J."/>
            <person name="Grigoriev I.V."/>
            <person name="Mortensen U.H."/>
            <person name="De Vries R.P."/>
            <person name="Baker S.E."/>
            <person name="Andersen M.R."/>
        </authorList>
    </citation>
    <scope>NUCLEOTIDE SEQUENCE [LARGE SCALE GENOMIC DNA]</scope>
    <source>
        <strain evidence="6 7">CBS 449.75</strain>
    </source>
</reference>
<dbReference type="InterPro" id="IPR016461">
    <property type="entry name" value="COMT-like"/>
</dbReference>
<evidence type="ECO:0000259" key="4">
    <source>
        <dbReference type="Pfam" id="PF00891"/>
    </source>
</evidence>
<evidence type="ECO:0000256" key="3">
    <source>
        <dbReference type="ARBA" id="ARBA00022691"/>
    </source>
</evidence>
<dbReference type="Pfam" id="PF00891">
    <property type="entry name" value="Methyltransf_2"/>
    <property type="match status" value="1"/>
</dbReference>